<evidence type="ECO:0000313" key="7">
    <source>
        <dbReference type="EMBL" id="RHJ87241.1"/>
    </source>
</evidence>
<evidence type="ECO:0000256" key="6">
    <source>
        <dbReference type="SAM" id="Phobius"/>
    </source>
</evidence>
<evidence type="ECO:0000313" key="8">
    <source>
        <dbReference type="Proteomes" id="UP000284841"/>
    </source>
</evidence>
<dbReference type="PANTHER" id="PTHR42948">
    <property type="entry name" value="TRANSPORTER"/>
    <property type="match status" value="1"/>
</dbReference>
<dbReference type="InterPro" id="IPR037272">
    <property type="entry name" value="SNS_sf"/>
</dbReference>
<name>A0A415E0W4_9FIRM</name>
<keyword evidence="5 6" id="KW-0472">Membrane</keyword>
<dbReference type="OrthoDB" id="9762833at2"/>
<feature type="transmembrane region" description="Helical" evidence="6">
    <location>
        <begin position="423"/>
        <end position="444"/>
    </location>
</feature>
<evidence type="ECO:0000256" key="2">
    <source>
        <dbReference type="ARBA" id="ARBA00022448"/>
    </source>
</evidence>
<dbReference type="RefSeq" id="WP_118335781.1">
    <property type="nucleotide sequence ID" value="NZ_AP025567.1"/>
</dbReference>
<keyword evidence="8" id="KW-1185">Reference proteome</keyword>
<evidence type="ECO:0000256" key="4">
    <source>
        <dbReference type="ARBA" id="ARBA00022989"/>
    </source>
</evidence>
<accession>A0A415E0W4</accession>
<dbReference type="PANTHER" id="PTHR42948:SF1">
    <property type="entry name" value="TRANSPORTER"/>
    <property type="match status" value="1"/>
</dbReference>
<comment type="subcellular location">
    <subcellularLocation>
        <location evidence="1">Membrane</location>
        <topology evidence="1">Multi-pass membrane protein</topology>
    </subcellularLocation>
</comment>
<dbReference type="Pfam" id="PF00209">
    <property type="entry name" value="SNF"/>
    <property type="match status" value="2"/>
</dbReference>
<dbReference type="PRINTS" id="PR00176">
    <property type="entry name" value="NANEUSMPORT"/>
</dbReference>
<feature type="transmembrane region" description="Helical" evidence="6">
    <location>
        <begin position="305"/>
        <end position="328"/>
    </location>
</feature>
<feature type="transmembrane region" description="Helical" evidence="6">
    <location>
        <begin position="178"/>
        <end position="202"/>
    </location>
</feature>
<evidence type="ECO:0000256" key="3">
    <source>
        <dbReference type="ARBA" id="ARBA00022692"/>
    </source>
</evidence>
<evidence type="ECO:0000256" key="5">
    <source>
        <dbReference type="ARBA" id="ARBA00023136"/>
    </source>
</evidence>
<reference evidence="7 8" key="1">
    <citation type="submission" date="2018-08" db="EMBL/GenBank/DDBJ databases">
        <title>A genome reference for cultivated species of the human gut microbiota.</title>
        <authorList>
            <person name="Zou Y."/>
            <person name="Xue W."/>
            <person name="Luo G."/>
        </authorList>
    </citation>
    <scope>NUCLEOTIDE SEQUENCE [LARGE SCALE GENOMIC DNA]</scope>
    <source>
        <strain evidence="7 8">AM07-24</strain>
    </source>
</reference>
<dbReference type="Proteomes" id="UP000284841">
    <property type="component" value="Unassembled WGS sequence"/>
</dbReference>
<dbReference type="AlphaFoldDB" id="A0A415E0W4"/>
<feature type="transmembrane region" description="Helical" evidence="6">
    <location>
        <begin position="21"/>
        <end position="39"/>
    </location>
</feature>
<keyword evidence="2" id="KW-0813">Transport</keyword>
<dbReference type="SUPFAM" id="SSF161070">
    <property type="entry name" value="SNF-like"/>
    <property type="match status" value="1"/>
</dbReference>
<dbReference type="PROSITE" id="PS50267">
    <property type="entry name" value="NA_NEUROTRAN_SYMP_3"/>
    <property type="match status" value="1"/>
</dbReference>
<sequence>MSSQAVPALESRDNFSSQFGTMMSMAGLAIGLGNCWRFPYLCAQWGGGPFLFAYLLVVILLVIPFLIVEIGMGKGHGKGVADCYEASWRNRPFSMIFGNFFAAENWVQNFFVVGLGSTLLYMLYSAVTTKWDDIPADQIYGEFKGNTALCVILFLVVIVMIAIVAFRGVSKGIEKISSIVIPLMLVIFILVFVLVCITTPNITTGLNYYLNPNFGKLKSPQLWSDALVQALFSTGAGPGPVLVYGSHIAKHRESTMMGISLGLMDTMAGVLAGLAIIPACVAMGIDPQSGSNLIFLVFPTVCSKIPFGAVIGVLLFFGIFCAGVTSMISNQECAITTFSDSLKKARTKVIPFVIAATVIFGLLDILNVKADAFFQYMAGDLTFLPGAMMGSITYVYAFGVKRVRTEFLNPTAKVKLGRWFDRWVQFVVVPIFIFFCARSFIMLFI</sequence>
<feature type="transmembrane region" description="Helical" evidence="6">
    <location>
        <begin position="106"/>
        <end position="126"/>
    </location>
</feature>
<feature type="transmembrane region" description="Helical" evidence="6">
    <location>
        <begin position="51"/>
        <end position="68"/>
    </location>
</feature>
<evidence type="ECO:0000256" key="1">
    <source>
        <dbReference type="ARBA" id="ARBA00004141"/>
    </source>
</evidence>
<keyword evidence="4 6" id="KW-1133">Transmembrane helix</keyword>
<feature type="transmembrane region" description="Helical" evidence="6">
    <location>
        <begin position="146"/>
        <end position="166"/>
    </location>
</feature>
<proteinExistence type="predicted"/>
<comment type="caution">
    <text evidence="7">The sequence shown here is derived from an EMBL/GenBank/DDBJ whole genome shotgun (WGS) entry which is preliminary data.</text>
</comment>
<feature type="transmembrane region" description="Helical" evidence="6">
    <location>
        <begin position="349"/>
        <end position="367"/>
    </location>
</feature>
<dbReference type="EMBL" id="QRMS01000003">
    <property type="protein sequence ID" value="RHJ87241.1"/>
    <property type="molecule type" value="Genomic_DNA"/>
</dbReference>
<feature type="transmembrane region" description="Helical" evidence="6">
    <location>
        <begin position="373"/>
        <end position="397"/>
    </location>
</feature>
<gene>
    <name evidence="7" type="ORF">DW099_11100</name>
</gene>
<dbReference type="InterPro" id="IPR000175">
    <property type="entry name" value="Na/ntran_symport"/>
</dbReference>
<feature type="transmembrane region" description="Helical" evidence="6">
    <location>
        <begin position="266"/>
        <end position="285"/>
    </location>
</feature>
<keyword evidence="3 6" id="KW-0812">Transmembrane</keyword>
<protein>
    <submittedName>
        <fullName evidence="7">Sodium-dependent transporter</fullName>
    </submittedName>
</protein>
<dbReference type="GO" id="GO:0016020">
    <property type="term" value="C:membrane"/>
    <property type="evidence" value="ECO:0007669"/>
    <property type="project" value="UniProtKB-SubCell"/>
</dbReference>
<dbReference type="NCBIfam" id="NF037979">
    <property type="entry name" value="Na_transp"/>
    <property type="match status" value="1"/>
</dbReference>
<organism evidence="7 8">
    <name type="scientific">Emergencia timonensis</name>
    <dbReference type="NCBI Taxonomy" id="1776384"/>
    <lineage>
        <taxon>Bacteria</taxon>
        <taxon>Bacillati</taxon>
        <taxon>Bacillota</taxon>
        <taxon>Clostridia</taxon>
        <taxon>Peptostreptococcales</taxon>
        <taxon>Anaerovoracaceae</taxon>
        <taxon>Emergencia</taxon>
    </lineage>
</organism>